<protein>
    <submittedName>
        <fullName evidence="2">LisH domain-containing protein</fullName>
    </submittedName>
</protein>
<accession>A0A915BW74</accession>
<dbReference type="Proteomes" id="UP000887569">
    <property type="component" value="Unplaced"/>
</dbReference>
<evidence type="ECO:0000313" key="2">
    <source>
        <dbReference type="WBParaSite" id="PgR063X_g017_t05"/>
    </source>
</evidence>
<dbReference type="AlphaFoldDB" id="A0A915BW74"/>
<proteinExistence type="predicted"/>
<evidence type="ECO:0000313" key="1">
    <source>
        <dbReference type="Proteomes" id="UP000887569"/>
    </source>
</evidence>
<keyword evidence="1" id="KW-1185">Reference proteome</keyword>
<sequence length="74" mass="8171">AGMAPKLVLDTEIAEAIHQYLLLTGLSSAANALQHDCDSRKVKLKKPISVSSKNRAEEYAAQKVYSHFTYMTAF</sequence>
<dbReference type="WBParaSite" id="PgR063X_g017_t05">
    <property type="protein sequence ID" value="PgR063X_g017_t05"/>
    <property type="gene ID" value="PgR063X_g017"/>
</dbReference>
<organism evidence="1 2">
    <name type="scientific">Parascaris univalens</name>
    <name type="common">Nematode worm</name>
    <dbReference type="NCBI Taxonomy" id="6257"/>
    <lineage>
        <taxon>Eukaryota</taxon>
        <taxon>Metazoa</taxon>
        <taxon>Ecdysozoa</taxon>
        <taxon>Nematoda</taxon>
        <taxon>Chromadorea</taxon>
        <taxon>Rhabditida</taxon>
        <taxon>Spirurina</taxon>
        <taxon>Ascaridomorpha</taxon>
        <taxon>Ascaridoidea</taxon>
        <taxon>Ascarididae</taxon>
        <taxon>Parascaris</taxon>
    </lineage>
</organism>
<reference evidence="2" key="1">
    <citation type="submission" date="2022-11" db="UniProtKB">
        <authorList>
            <consortium name="WormBaseParasite"/>
        </authorList>
    </citation>
    <scope>IDENTIFICATION</scope>
</reference>
<name>A0A915BW74_PARUN</name>